<dbReference type="OrthoDB" id="26719at2759"/>
<comment type="caution">
    <text evidence="4">The sequence shown here is derived from an EMBL/GenBank/DDBJ whole genome shotgun (WGS) entry which is preliminary data.</text>
</comment>
<dbReference type="AlphaFoldDB" id="A0A9P7YVP4"/>
<organism evidence="4 5">
    <name type="scientific">Calycina marina</name>
    <dbReference type="NCBI Taxonomy" id="1763456"/>
    <lineage>
        <taxon>Eukaryota</taxon>
        <taxon>Fungi</taxon>
        <taxon>Dikarya</taxon>
        <taxon>Ascomycota</taxon>
        <taxon>Pezizomycotina</taxon>
        <taxon>Leotiomycetes</taxon>
        <taxon>Helotiales</taxon>
        <taxon>Pezizellaceae</taxon>
        <taxon>Calycina</taxon>
    </lineage>
</organism>
<evidence type="ECO:0000256" key="1">
    <source>
        <dbReference type="ARBA" id="ARBA00013172"/>
    </source>
</evidence>
<feature type="domain" description="4'-phosphopantetheinyl transferase N-terminal" evidence="3">
    <location>
        <begin position="39"/>
        <end position="123"/>
    </location>
</feature>
<dbReference type="Proteomes" id="UP000887226">
    <property type="component" value="Unassembled WGS sequence"/>
</dbReference>
<proteinExistence type="predicted"/>
<accession>A0A9P7YVP4</accession>
<dbReference type="GO" id="GO:0000287">
    <property type="term" value="F:magnesium ion binding"/>
    <property type="evidence" value="ECO:0007669"/>
    <property type="project" value="InterPro"/>
</dbReference>
<evidence type="ECO:0000313" key="4">
    <source>
        <dbReference type="EMBL" id="KAG9240547.1"/>
    </source>
</evidence>
<protein>
    <recommendedName>
        <fullName evidence="1">holo-[acyl-carrier-protein] synthase</fullName>
        <ecNumber evidence="1">2.7.8.7</ecNumber>
    </recommendedName>
</protein>
<dbReference type="EC" id="2.7.8.7" evidence="1"/>
<dbReference type="SUPFAM" id="SSF56214">
    <property type="entry name" value="4'-phosphopantetheinyl transferase"/>
    <property type="match status" value="2"/>
</dbReference>
<dbReference type="Gene3D" id="3.90.470.20">
    <property type="entry name" value="4'-phosphopantetheinyl transferase domain"/>
    <property type="match status" value="1"/>
</dbReference>
<reference evidence="4" key="1">
    <citation type="journal article" date="2021" name="IMA Fungus">
        <title>Genomic characterization of three marine fungi, including Emericellopsis atlantica sp. nov. with signatures of a generalist lifestyle and marine biomass degradation.</title>
        <authorList>
            <person name="Hagestad O.C."/>
            <person name="Hou L."/>
            <person name="Andersen J.H."/>
            <person name="Hansen E.H."/>
            <person name="Altermark B."/>
            <person name="Li C."/>
            <person name="Kuhnert E."/>
            <person name="Cox R.J."/>
            <person name="Crous P.W."/>
            <person name="Spatafora J.W."/>
            <person name="Lail K."/>
            <person name="Amirebrahimi M."/>
            <person name="Lipzen A."/>
            <person name="Pangilinan J."/>
            <person name="Andreopoulos W."/>
            <person name="Hayes R.D."/>
            <person name="Ng V."/>
            <person name="Grigoriev I.V."/>
            <person name="Jackson S.A."/>
            <person name="Sutton T.D.S."/>
            <person name="Dobson A.D.W."/>
            <person name="Rama T."/>
        </authorList>
    </citation>
    <scope>NUCLEOTIDE SEQUENCE</scope>
    <source>
        <strain evidence="4">TRa3180A</strain>
    </source>
</reference>
<dbReference type="EMBL" id="MU254412">
    <property type="protein sequence ID" value="KAG9240547.1"/>
    <property type="molecule type" value="Genomic_DNA"/>
</dbReference>
<evidence type="ECO:0000259" key="3">
    <source>
        <dbReference type="Pfam" id="PF22624"/>
    </source>
</evidence>
<dbReference type="GO" id="GO:0019878">
    <property type="term" value="P:lysine biosynthetic process via aminoadipic acid"/>
    <property type="evidence" value="ECO:0007669"/>
    <property type="project" value="TreeGrafter"/>
</dbReference>
<dbReference type="InterPro" id="IPR050559">
    <property type="entry name" value="P-Pant_transferase_sf"/>
</dbReference>
<evidence type="ECO:0000256" key="2">
    <source>
        <dbReference type="ARBA" id="ARBA00022679"/>
    </source>
</evidence>
<dbReference type="InterPro" id="IPR037143">
    <property type="entry name" value="4-PPantetheinyl_Trfase_dom_sf"/>
</dbReference>
<keyword evidence="2" id="KW-0808">Transferase</keyword>
<gene>
    <name evidence="4" type="ORF">BJ878DRAFT_282324</name>
</gene>
<keyword evidence="5" id="KW-1185">Reference proteome</keyword>
<evidence type="ECO:0000313" key="5">
    <source>
        <dbReference type="Proteomes" id="UP000887226"/>
    </source>
</evidence>
<dbReference type="Pfam" id="PF22624">
    <property type="entry name" value="AASDHPPT_N"/>
    <property type="match status" value="1"/>
</dbReference>
<dbReference type="InterPro" id="IPR055066">
    <property type="entry name" value="AASDHPPT_N"/>
</dbReference>
<name>A0A9P7YVP4_9HELO</name>
<dbReference type="GO" id="GO:0008897">
    <property type="term" value="F:holo-[acyl-carrier-protein] synthase activity"/>
    <property type="evidence" value="ECO:0007669"/>
    <property type="project" value="UniProtKB-EC"/>
</dbReference>
<sequence length="349" mass="39168">MSSPQLIQWIVDTRPLWPVPKGSPKEEMASFQKVASKPLSFLPPTGRGSVLRYYHVKDAKLSLTSHLLKHLVVTKYAHVPWSQSVISRDEKGKPYFSCRSGEVEEFHVEFNVSHQAGIVSLIAAVGRHGVNVGTDVVCVNERMANDYRHIDAEGFFTWVDIHGDVFAESEISFMKCGQIDDLEIDGLDTTHGFNLDKLARCQWRNQTIELQNGDERMKVQSNHVIDAKLRRFYAMWCLRETYVKMTGDALLASWLKELEISEVKVPASKPGLLKPESLEPGGIVKTFRMFFKGRLVTNVAMELIAIGSNFMVGGAVSIQSGAEISGLELGTWRELDIENVILDFAEPFP</sequence>
<dbReference type="PANTHER" id="PTHR12215:SF10">
    <property type="entry name" value="L-AMINOADIPATE-SEMIALDEHYDE DEHYDROGENASE-PHOSPHOPANTETHEINYL TRANSFERASE"/>
    <property type="match status" value="1"/>
</dbReference>
<dbReference type="GO" id="GO:0005829">
    <property type="term" value="C:cytosol"/>
    <property type="evidence" value="ECO:0007669"/>
    <property type="project" value="TreeGrafter"/>
</dbReference>
<dbReference type="PANTHER" id="PTHR12215">
    <property type="entry name" value="PHOSPHOPANTETHEINE TRANSFERASE"/>
    <property type="match status" value="1"/>
</dbReference>